<proteinExistence type="predicted"/>
<keyword evidence="2" id="KW-1185">Reference proteome</keyword>
<comment type="caution">
    <text evidence="1">The sequence shown here is derived from an EMBL/GenBank/DDBJ whole genome shotgun (WGS) entry which is preliminary data.</text>
</comment>
<organism evidence="1 2">
    <name type="scientific">Tsukamurella sputi</name>
    <dbReference type="NCBI Taxonomy" id="2591848"/>
    <lineage>
        <taxon>Bacteria</taxon>
        <taxon>Bacillati</taxon>
        <taxon>Actinomycetota</taxon>
        <taxon>Actinomycetes</taxon>
        <taxon>Mycobacteriales</taxon>
        <taxon>Tsukamurellaceae</taxon>
        <taxon>Tsukamurella</taxon>
    </lineage>
</organism>
<dbReference type="AlphaFoldDB" id="A0A5C5RS21"/>
<evidence type="ECO:0000313" key="1">
    <source>
        <dbReference type="EMBL" id="TWS25392.1"/>
    </source>
</evidence>
<reference evidence="1 2" key="1">
    <citation type="submission" date="2019-08" db="EMBL/GenBank/DDBJ databases">
        <title>Tsukamurella conjunctivitidis sp. nov., Tsukamurella assacharolytica sp. nov. and Tsukamurella sputae sp. nov. isolated from patients with conjunctivitis, bacteraemia (lymphoma) and respiratory infection (sputum) in Hong Kong.</title>
        <authorList>
            <person name="Fok K.M.N."/>
            <person name="Fong J.Y.H."/>
        </authorList>
    </citation>
    <scope>NUCLEOTIDE SEQUENCE [LARGE SCALE GENOMIC DNA]</scope>
    <source>
        <strain evidence="1 2">HKU70</strain>
    </source>
</reference>
<dbReference type="RefSeq" id="WP_146433342.1">
    <property type="nucleotide sequence ID" value="NZ_VIGV01000002.1"/>
</dbReference>
<gene>
    <name evidence="1" type="ORF">FK268_09385</name>
</gene>
<dbReference type="Proteomes" id="UP000319792">
    <property type="component" value="Unassembled WGS sequence"/>
</dbReference>
<dbReference type="OrthoDB" id="3527311at2"/>
<name>A0A5C5RS21_9ACTN</name>
<accession>A0A5C5RS21</accession>
<evidence type="ECO:0008006" key="3">
    <source>
        <dbReference type="Google" id="ProtNLM"/>
    </source>
</evidence>
<evidence type="ECO:0000313" key="2">
    <source>
        <dbReference type="Proteomes" id="UP000319792"/>
    </source>
</evidence>
<sequence length="294" mass="32462">MQDLTLPDARGARDQLAARTDVLDRVGVLRTLPDRTHVTTVMTAEFYGVDVDTIYQLVKRNRDELDADGYRVIRRGEVADILSVTPGDLGMPATAPSLALFPRRAVLRVGMLLRDSETAREVRTYLLDSERPAALPDISTPGGVLVMADMFAATARQLVAATEQIERERPPVERAKTHAAGVGAKTRQQFFRELKQWAQDAHGVVVKQAEVMEFLSTRKLGMFTRGDRLDSGQATAWAIEKGYAHNDEDTAPNGHNYVRSTLTPTGQEYAWDRCVRYIDANGTLALPRQIGGAA</sequence>
<dbReference type="EMBL" id="VIGV01000002">
    <property type="protein sequence ID" value="TWS25392.1"/>
    <property type="molecule type" value="Genomic_DNA"/>
</dbReference>
<protein>
    <recommendedName>
        <fullName evidence="3">Antirepressor protein C-terminal domain-containing protein</fullName>
    </recommendedName>
</protein>